<comment type="subcellular location">
    <subcellularLocation>
        <location evidence="9">Cytoplasm</location>
    </subcellularLocation>
</comment>
<feature type="binding site" evidence="9">
    <location>
        <begin position="254"/>
        <end position="255"/>
    </location>
    <ligand>
        <name>ATP</name>
        <dbReference type="ChEBI" id="CHEBI:30616"/>
    </ligand>
</feature>
<dbReference type="GO" id="GO:0005829">
    <property type="term" value="C:cytosol"/>
    <property type="evidence" value="ECO:0007669"/>
    <property type="project" value="TreeGrafter"/>
</dbReference>
<keyword evidence="4 9" id="KW-0418">Kinase</keyword>
<dbReference type="PANTHER" id="PTHR10584:SF166">
    <property type="entry name" value="RIBOKINASE"/>
    <property type="match status" value="1"/>
</dbReference>
<feature type="binding site" evidence="9">
    <location>
        <begin position="13"/>
        <end position="15"/>
    </location>
    <ligand>
        <name>substrate</name>
    </ligand>
</feature>
<comment type="catalytic activity">
    <reaction evidence="9">
        <text>D-ribose + ATP = D-ribose 5-phosphate + ADP + H(+)</text>
        <dbReference type="Rhea" id="RHEA:13697"/>
        <dbReference type="ChEBI" id="CHEBI:15378"/>
        <dbReference type="ChEBI" id="CHEBI:30616"/>
        <dbReference type="ChEBI" id="CHEBI:47013"/>
        <dbReference type="ChEBI" id="CHEBI:78346"/>
        <dbReference type="ChEBI" id="CHEBI:456216"/>
        <dbReference type="EC" id="2.7.1.15"/>
    </reaction>
</comment>
<feature type="domain" description="Carbohydrate kinase PfkB" evidence="11">
    <location>
        <begin position="5"/>
        <end position="296"/>
    </location>
</feature>
<feature type="binding site" evidence="9">
    <location>
        <position position="285"/>
    </location>
    <ligand>
        <name>K(+)</name>
        <dbReference type="ChEBI" id="CHEBI:29103"/>
    </ligand>
</feature>
<keyword evidence="1 9" id="KW-0808">Transferase</keyword>
<dbReference type="InterPro" id="IPR002139">
    <property type="entry name" value="Ribo/fructo_kinase"/>
</dbReference>
<evidence type="ECO:0000256" key="9">
    <source>
        <dbReference type="HAMAP-Rule" id="MF_01987"/>
    </source>
</evidence>
<feature type="binding site" evidence="9">
    <location>
        <position position="288"/>
    </location>
    <ligand>
        <name>K(+)</name>
        <dbReference type="ChEBI" id="CHEBI:29103"/>
    </ligand>
</feature>
<name>A0A9D9HIN8_9BACT</name>
<keyword evidence="9" id="KW-0963">Cytoplasm</keyword>
<gene>
    <name evidence="9 12" type="primary">rbsK</name>
    <name evidence="12" type="ORF">IAC06_07080</name>
</gene>
<dbReference type="CDD" id="cd01174">
    <property type="entry name" value="ribokinase"/>
    <property type="match status" value="1"/>
</dbReference>
<keyword evidence="8 9" id="KW-0119">Carbohydrate metabolism</keyword>
<sequence>MKSGKIMVIGSSNTDMTVFTQRHPESGETVLGGHFRMGAGGKGANQAVAARRLGGDVSFVCKVGPDLFGDNAIRHYRDEGLDVSGVMRSDSPSGVALITVDASGENSIVVASGANADITVEDIESIRGQIEQASILLLQLEIPVPAVSRAAEIAHRAGVYVILNPAPACSLPEDIFDCISLIIPNRTEMHMLTGYEPSDAESADAAFKKMHSMGIRDIILTLGSEGCIVDQQDRSERIAIPARKVKAVDTTGAGDTFCGALCVALSEGGNLVEAAEFATCAAALAVQRPGAQESAPCRSDVMSMCGGGRA</sequence>
<evidence type="ECO:0000256" key="3">
    <source>
        <dbReference type="ARBA" id="ARBA00022741"/>
    </source>
</evidence>
<feature type="binding site" evidence="9">
    <location>
        <position position="141"/>
    </location>
    <ligand>
        <name>substrate</name>
    </ligand>
</feature>
<feature type="binding site" evidence="9">
    <location>
        <position position="251"/>
    </location>
    <ligand>
        <name>K(+)</name>
        <dbReference type="ChEBI" id="CHEBI:29103"/>
    </ligand>
</feature>
<dbReference type="SUPFAM" id="SSF53613">
    <property type="entry name" value="Ribokinase-like"/>
    <property type="match status" value="1"/>
</dbReference>
<feature type="active site" description="Proton acceptor" evidence="9">
    <location>
        <position position="255"/>
    </location>
</feature>
<feature type="binding site" evidence="9">
    <location>
        <position position="255"/>
    </location>
    <ligand>
        <name>substrate</name>
    </ligand>
</feature>
<comment type="caution">
    <text evidence="9">Lacks conserved residue(s) required for the propagation of feature annotation.</text>
</comment>
<dbReference type="Gene3D" id="3.40.1190.20">
    <property type="match status" value="1"/>
</dbReference>
<comment type="similarity">
    <text evidence="9">Belongs to the carbohydrate kinase PfkB family. Ribokinase subfamily.</text>
</comment>
<keyword evidence="2 9" id="KW-0479">Metal-binding</keyword>
<evidence type="ECO:0000256" key="5">
    <source>
        <dbReference type="ARBA" id="ARBA00022840"/>
    </source>
</evidence>
<feature type="binding site" evidence="9">
    <location>
        <position position="185"/>
    </location>
    <ligand>
        <name>ATP</name>
        <dbReference type="ChEBI" id="CHEBI:30616"/>
    </ligand>
</feature>
<feature type="binding site" evidence="9">
    <location>
        <position position="290"/>
    </location>
    <ligand>
        <name>K(+)</name>
        <dbReference type="ChEBI" id="CHEBI:29103"/>
    </ligand>
</feature>
<keyword evidence="6 9" id="KW-0460">Magnesium</keyword>
<evidence type="ECO:0000259" key="11">
    <source>
        <dbReference type="Pfam" id="PF00294"/>
    </source>
</evidence>
<evidence type="ECO:0000256" key="1">
    <source>
        <dbReference type="ARBA" id="ARBA00022679"/>
    </source>
</evidence>
<dbReference type="EC" id="2.7.1.15" evidence="9 10"/>
<comment type="caution">
    <text evidence="12">The sequence shown here is derived from an EMBL/GenBank/DDBJ whole genome shotgun (WGS) entry which is preliminary data.</text>
</comment>
<feature type="binding site" evidence="9">
    <location>
        <position position="249"/>
    </location>
    <ligand>
        <name>K(+)</name>
        <dbReference type="ChEBI" id="CHEBI:29103"/>
    </ligand>
</feature>
<dbReference type="PANTHER" id="PTHR10584">
    <property type="entry name" value="SUGAR KINASE"/>
    <property type="match status" value="1"/>
</dbReference>
<dbReference type="InterPro" id="IPR029056">
    <property type="entry name" value="Ribokinase-like"/>
</dbReference>
<evidence type="ECO:0000256" key="7">
    <source>
        <dbReference type="ARBA" id="ARBA00022958"/>
    </source>
</evidence>
<reference evidence="12" key="1">
    <citation type="submission" date="2020-10" db="EMBL/GenBank/DDBJ databases">
        <authorList>
            <person name="Gilroy R."/>
        </authorList>
    </citation>
    <scope>NUCLEOTIDE SEQUENCE</scope>
    <source>
        <strain evidence="12">B1-20833</strain>
    </source>
</reference>
<evidence type="ECO:0000256" key="4">
    <source>
        <dbReference type="ARBA" id="ARBA00022777"/>
    </source>
</evidence>
<comment type="pathway">
    <text evidence="9">Carbohydrate metabolism; D-ribose degradation; D-ribose 5-phosphate from beta-D-ribopyranose: step 2/2.</text>
</comment>
<dbReference type="EMBL" id="JADIMI010000067">
    <property type="protein sequence ID" value="MBO8452628.1"/>
    <property type="molecule type" value="Genomic_DNA"/>
</dbReference>
<dbReference type="PRINTS" id="PR00990">
    <property type="entry name" value="RIBOKINASE"/>
</dbReference>
<feature type="binding site" evidence="9">
    <location>
        <begin position="41"/>
        <end position="45"/>
    </location>
    <ligand>
        <name>substrate</name>
    </ligand>
</feature>
<dbReference type="Proteomes" id="UP000823661">
    <property type="component" value="Unassembled WGS sequence"/>
</dbReference>
<feature type="binding site" evidence="9">
    <location>
        <begin position="221"/>
        <end position="226"/>
    </location>
    <ligand>
        <name>ATP</name>
        <dbReference type="ChEBI" id="CHEBI:30616"/>
    </ligand>
</feature>
<keyword evidence="7 9" id="KW-0630">Potassium</keyword>
<keyword evidence="3 9" id="KW-0547">Nucleotide-binding</keyword>
<reference evidence="12" key="2">
    <citation type="journal article" date="2021" name="PeerJ">
        <title>Extensive microbial diversity within the chicken gut microbiome revealed by metagenomics and culture.</title>
        <authorList>
            <person name="Gilroy R."/>
            <person name="Ravi A."/>
            <person name="Getino M."/>
            <person name="Pursley I."/>
            <person name="Horton D.L."/>
            <person name="Alikhan N.F."/>
            <person name="Baker D."/>
            <person name="Gharbi K."/>
            <person name="Hall N."/>
            <person name="Watson M."/>
            <person name="Adriaenssens E.M."/>
            <person name="Foster-Nyarko E."/>
            <person name="Jarju S."/>
            <person name="Secka A."/>
            <person name="Antonio M."/>
            <person name="Oren A."/>
            <person name="Chaudhuri R.R."/>
            <person name="La Ragione R."/>
            <person name="Hildebrand F."/>
            <person name="Pallen M.J."/>
        </authorList>
    </citation>
    <scope>NUCLEOTIDE SEQUENCE</scope>
    <source>
        <strain evidence="12">B1-20833</strain>
    </source>
</reference>
<organism evidence="12 13">
    <name type="scientific">Candidatus Cryptobacteroides intestinavium</name>
    <dbReference type="NCBI Taxonomy" id="2840766"/>
    <lineage>
        <taxon>Bacteria</taxon>
        <taxon>Pseudomonadati</taxon>
        <taxon>Bacteroidota</taxon>
        <taxon>Bacteroidia</taxon>
        <taxon>Bacteroidales</taxon>
        <taxon>Candidatus Cryptobacteroides</taxon>
    </lineage>
</organism>
<dbReference type="GO" id="GO:0004747">
    <property type="term" value="F:ribokinase activity"/>
    <property type="evidence" value="ECO:0007669"/>
    <property type="project" value="UniProtKB-UniRule"/>
</dbReference>
<evidence type="ECO:0000313" key="13">
    <source>
        <dbReference type="Proteomes" id="UP000823661"/>
    </source>
</evidence>
<comment type="activity regulation">
    <text evidence="9">Activated by a monovalent cation that binds near, but not in, the active site. The most likely occupant of the site in vivo is potassium. Ion binding induces a conformational change that may alter substrate affinity.</text>
</comment>
<feature type="binding site" evidence="9">
    <location>
        <position position="294"/>
    </location>
    <ligand>
        <name>K(+)</name>
        <dbReference type="ChEBI" id="CHEBI:29103"/>
    </ligand>
</feature>
<dbReference type="AlphaFoldDB" id="A0A9D9HIN8"/>
<dbReference type="InterPro" id="IPR011877">
    <property type="entry name" value="Ribokinase"/>
</dbReference>
<evidence type="ECO:0000256" key="10">
    <source>
        <dbReference type="NCBIfam" id="TIGR02152"/>
    </source>
</evidence>
<evidence type="ECO:0000256" key="6">
    <source>
        <dbReference type="ARBA" id="ARBA00022842"/>
    </source>
</evidence>
<dbReference type="GO" id="GO:0019303">
    <property type="term" value="P:D-ribose catabolic process"/>
    <property type="evidence" value="ECO:0007669"/>
    <property type="project" value="UniProtKB-UniRule"/>
</dbReference>
<dbReference type="InterPro" id="IPR011611">
    <property type="entry name" value="PfkB_dom"/>
</dbReference>
<dbReference type="GO" id="GO:0046872">
    <property type="term" value="F:metal ion binding"/>
    <property type="evidence" value="ECO:0007669"/>
    <property type="project" value="UniProtKB-KW"/>
</dbReference>
<dbReference type="Pfam" id="PF00294">
    <property type="entry name" value="PfkB"/>
    <property type="match status" value="1"/>
</dbReference>
<protein>
    <recommendedName>
        <fullName evidence="9 10">Ribokinase</fullName>
        <shortName evidence="9">RK</shortName>
        <ecNumber evidence="9 10">2.7.1.15</ecNumber>
    </recommendedName>
</protein>
<keyword evidence="5 9" id="KW-0067">ATP-binding</keyword>
<dbReference type="GO" id="GO:0005524">
    <property type="term" value="F:ATP binding"/>
    <property type="evidence" value="ECO:0007669"/>
    <property type="project" value="UniProtKB-UniRule"/>
</dbReference>
<dbReference type="NCBIfam" id="TIGR02152">
    <property type="entry name" value="D_ribokin_bact"/>
    <property type="match status" value="1"/>
</dbReference>
<accession>A0A9D9HIN8</accession>
<comment type="subunit">
    <text evidence="9">Homodimer.</text>
</comment>
<evidence type="ECO:0000256" key="2">
    <source>
        <dbReference type="ARBA" id="ARBA00022723"/>
    </source>
</evidence>
<evidence type="ECO:0000256" key="8">
    <source>
        <dbReference type="ARBA" id="ARBA00023277"/>
    </source>
</evidence>
<proteinExistence type="inferred from homology"/>
<comment type="cofactor">
    <cofactor evidence="9">
        <name>Mg(2+)</name>
        <dbReference type="ChEBI" id="CHEBI:18420"/>
    </cofactor>
    <text evidence="9">Requires a divalent cation, most likely magnesium in vivo, as an electrophilic catalyst to aid phosphoryl group transfer. It is the chelate of the metal and the nucleotide that is the actual substrate.</text>
</comment>
<dbReference type="HAMAP" id="MF_01987">
    <property type="entry name" value="Ribokinase"/>
    <property type="match status" value="1"/>
</dbReference>
<comment type="function">
    <text evidence="9">Catalyzes the phosphorylation of ribose at O-5 in a reaction requiring ATP and magnesium. The resulting D-ribose-5-phosphate can then be used either for sythesis of nucleotides, histidine, and tryptophan, or as a component of the pentose phosphate pathway.</text>
</comment>
<evidence type="ECO:0000313" key="12">
    <source>
        <dbReference type="EMBL" id="MBO8452628.1"/>
    </source>
</evidence>